<evidence type="ECO:0000256" key="11">
    <source>
        <dbReference type="ARBA" id="ARBA00023035"/>
    </source>
</evidence>
<dbReference type="GO" id="GO:0005886">
    <property type="term" value="C:plasma membrane"/>
    <property type="evidence" value="ECO:0007669"/>
    <property type="project" value="UniProtKB-SubCell"/>
</dbReference>
<keyword evidence="5 15" id="KW-0732">Signal</keyword>
<dbReference type="GO" id="GO:0042742">
    <property type="term" value="P:defense response to bacterium"/>
    <property type="evidence" value="ECO:0007669"/>
    <property type="project" value="UniProtKB-KW"/>
</dbReference>
<dbReference type="Pfam" id="PF01657">
    <property type="entry name" value="Stress-antifung"/>
    <property type="match status" value="1"/>
</dbReference>
<keyword evidence="18" id="KW-1185">Reference proteome</keyword>
<keyword evidence="12" id="KW-1015">Disulfide bond</keyword>
<evidence type="ECO:0000256" key="6">
    <source>
        <dbReference type="ARBA" id="ARBA00022734"/>
    </source>
</evidence>
<comment type="similarity">
    <text evidence="14">Belongs to the cysteine-rich repeat secretory protein family. Plasmodesmata-located proteins (PDLD) subfamily.</text>
</comment>
<feature type="domain" description="Gnk2-homologous" evidence="16">
    <location>
        <begin position="23"/>
        <end position="127"/>
    </location>
</feature>
<keyword evidence="7" id="KW-0677">Repeat</keyword>
<evidence type="ECO:0000313" key="17">
    <source>
        <dbReference type="EMBL" id="KAH0461724.1"/>
    </source>
</evidence>
<comment type="caution">
    <text evidence="17">The sequence shown here is derived from an EMBL/GenBank/DDBJ whole genome shotgun (WGS) entry which is preliminary data.</text>
</comment>
<keyword evidence="6" id="KW-0430">Lectin</keyword>
<dbReference type="PANTHER" id="PTHR32080:SF54">
    <property type="entry name" value="GNK2-HOMOLOGOUS DOMAIN-CONTAINING PROTEIN"/>
    <property type="match status" value="1"/>
</dbReference>
<dbReference type="Gene3D" id="3.30.430.20">
    <property type="entry name" value="Gnk2 domain, C-X8-C-X2-C motif"/>
    <property type="match status" value="1"/>
</dbReference>
<name>A0AAV7H106_DENCH</name>
<keyword evidence="4" id="KW-0945">Host-virus interaction</keyword>
<dbReference type="Proteomes" id="UP000775213">
    <property type="component" value="Unassembled WGS sequence"/>
</dbReference>
<keyword evidence="11" id="KW-0465">Mannose-binding</keyword>
<evidence type="ECO:0000256" key="1">
    <source>
        <dbReference type="ARBA" id="ARBA00004251"/>
    </source>
</evidence>
<evidence type="ECO:0000256" key="9">
    <source>
        <dbReference type="ARBA" id="ARBA00022949"/>
    </source>
</evidence>
<comment type="subcellular location">
    <subcellularLocation>
        <location evidence="13">Cell junction</location>
        <location evidence="13">Plasmodesma</location>
    </subcellularLocation>
    <subcellularLocation>
        <location evidence="1">Cell membrane</location>
        <topology evidence="1">Single-pass type I membrane protein</topology>
    </subcellularLocation>
</comment>
<feature type="signal peptide" evidence="15">
    <location>
        <begin position="1"/>
        <end position="24"/>
    </location>
</feature>
<keyword evidence="8" id="KW-0611">Plant defense</keyword>
<accession>A0AAV7H106</accession>
<dbReference type="AlphaFoldDB" id="A0AAV7H106"/>
<dbReference type="GO" id="GO:0009506">
    <property type="term" value="C:plasmodesma"/>
    <property type="evidence" value="ECO:0007669"/>
    <property type="project" value="UniProtKB-SubCell"/>
</dbReference>
<evidence type="ECO:0000256" key="4">
    <source>
        <dbReference type="ARBA" id="ARBA00022581"/>
    </source>
</evidence>
<evidence type="ECO:0000256" key="13">
    <source>
        <dbReference type="ARBA" id="ARBA00024184"/>
    </source>
</evidence>
<dbReference type="GO" id="GO:0050832">
    <property type="term" value="P:defense response to fungus"/>
    <property type="evidence" value="ECO:0007669"/>
    <property type="project" value="UniProtKB-KW"/>
</dbReference>
<dbReference type="InterPro" id="IPR038408">
    <property type="entry name" value="GNK2_sf"/>
</dbReference>
<evidence type="ECO:0000256" key="7">
    <source>
        <dbReference type="ARBA" id="ARBA00022737"/>
    </source>
</evidence>
<dbReference type="InterPro" id="IPR051378">
    <property type="entry name" value="Cell2Cell_Antifungal"/>
</dbReference>
<proteinExistence type="inferred from homology"/>
<keyword evidence="2" id="KW-0929">Antimicrobial</keyword>
<evidence type="ECO:0000256" key="10">
    <source>
        <dbReference type="ARBA" id="ARBA00023022"/>
    </source>
</evidence>
<protein>
    <recommendedName>
        <fullName evidence="16">Gnk2-homologous domain-containing protein</fullName>
    </recommendedName>
</protein>
<evidence type="ECO:0000256" key="3">
    <source>
        <dbReference type="ARBA" id="ARBA00022577"/>
    </source>
</evidence>
<evidence type="ECO:0000256" key="5">
    <source>
        <dbReference type="ARBA" id="ARBA00022729"/>
    </source>
</evidence>
<evidence type="ECO:0000256" key="2">
    <source>
        <dbReference type="ARBA" id="ARBA00022529"/>
    </source>
</evidence>
<keyword evidence="10" id="KW-0044">Antibiotic</keyword>
<dbReference type="InterPro" id="IPR002902">
    <property type="entry name" value="GNK2"/>
</dbReference>
<organism evidence="17 18">
    <name type="scientific">Dendrobium chrysotoxum</name>
    <name type="common">Orchid</name>
    <dbReference type="NCBI Taxonomy" id="161865"/>
    <lineage>
        <taxon>Eukaryota</taxon>
        <taxon>Viridiplantae</taxon>
        <taxon>Streptophyta</taxon>
        <taxon>Embryophyta</taxon>
        <taxon>Tracheophyta</taxon>
        <taxon>Spermatophyta</taxon>
        <taxon>Magnoliopsida</taxon>
        <taxon>Liliopsida</taxon>
        <taxon>Asparagales</taxon>
        <taxon>Orchidaceae</taxon>
        <taxon>Epidendroideae</taxon>
        <taxon>Malaxideae</taxon>
        <taxon>Dendrobiinae</taxon>
        <taxon>Dendrobium</taxon>
    </lineage>
</organism>
<evidence type="ECO:0000256" key="8">
    <source>
        <dbReference type="ARBA" id="ARBA00022821"/>
    </source>
</evidence>
<evidence type="ECO:0000256" key="14">
    <source>
        <dbReference type="ARBA" id="ARBA00038393"/>
    </source>
</evidence>
<evidence type="ECO:0000256" key="15">
    <source>
        <dbReference type="SAM" id="SignalP"/>
    </source>
</evidence>
<evidence type="ECO:0000259" key="16">
    <source>
        <dbReference type="PROSITE" id="PS51473"/>
    </source>
</evidence>
<dbReference type="GO" id="GO:0031640">
    <property type="term" value="P:killing of cells of another organism"/>
    <property type="evidence" value="ECO:0007669"/>
    <property type="project" value="UniProtKB-KW"/>
</dbReference>
<evidence type="ECO:0000256" key="12">
    <source>
        <dbReference type="ARBA" id="ARBA00023157"/>
    </source>
</evidence>
<sequence>MPKPLFPVALLLLLISSAPSPAAGASSVLCNDSYYTAGDPFAISLAYVLSDLVVSGSARPGQDYYNISPYPNAFAYGRSSCSGNFTAGDCNHCLRSAVEVVNIRCPMAIGGRAALGNCGVRYEQRPFV</sequence>
<dbReference type="PANTHER" id="PTHR32080">
    <property type="entry name" value="ANTIFUNGAL PROTEIN GINKBILOBIN-2-LIKE"/>
    <property type="match status" value="1"/>
</dbReference>
<reference evidence="17 18" key="1">
    <citation type="journal article" date="2021" name="Hortic Res">
        <title>Chromosome-scale assembly of the Dendrobium chrysotoxum genome enhances the understanding of orchid evolution.</title>
        <authorList>
            <person name="Zhang Y."/>
            <person name="Zhang G.Q."/>
            <person name="Zhang D."/>
            <person name="Liu X.D."/>
            <person name="Xu X.Y."/>
            <person name="Sun W.H."/>
            <person name="Yu X."/>
            <person name="Zhu X."/>
            <person name="Wang Z.W."/>
            <person name="Zhao X."/>
            <person name="Zhong W.Y."/>
            <person name="Chen H."/>
            <person name="Yin W.L."/>
            <person name="Huang T."/>
            <person name="Niu S.C."/>
            <person name="Liu Z.J."/>
        </authorList>
    </citation>
    <scope>NUCLEOTIDE SEQUENCE [LARGE SCALE GENOMIC DNA]</scope>
    <source>
        <strain evidence="17">Lindl</strain>
    </source>
</reference>
<dbReference type="EMBL" id="JAGFBR010000009">
    <property type="protein sequence ID" value="KAH0461724.1"/>
    <property type="molecule type" value="Genomic_DNA"/>
</dbReference>
<dbReference type="PROSITE" id="PS51473">
    <property type="entry name" value="GNK2"/>
    <property type="match status" value="1"/>
</dbReference>
<keyword evidence="9" id="KW-0965">Cell junction</keyword>
<dbReference type="GO" id="GO:0005537">
    <property type="term" value="F:D-mannose binding"/>
    <property type="evidence" value="ECO:0007669"/>
    <property type="project" value="UniProtKB-KW"/>
</dbReference>
<gene>
    <name evidence="17" type="ORF">IEQ34_009299</name>
</gene>
<evidence type="ECO:0000313" key="18">
    <source>
        <dbReference type="Proteomes" id="UP000775213"/>
    </source>
</evidence>
<feature type="chain" id="PRO_5043462437" description="Gnk2-homologous domain-containing protein" evidence="15">
    <location>
        <begin position="25"/>
        <end position="128"/>
    </location>
</feature>
<dbReference type="CDD" id="cd23509">
    <property type="entry name" value="Gnk2-like"/>
    <property type="match status" value="1"/>
</dbReference>
<keyword evidence="3" id="KW-0295">Fungicide</keyword>